<dbReference type="RefSeq" id="WP_130512233.1">
    <property type="nucleotide sequence ID" value="NZ_SHKY01000001.1"/>
</dbReference>
<feature type="transmembrane region" description="Helical" evidence="1">
    <location>
        <begin position="180"/>
        <end position="202"/>
    </location>
</feature>
<reference evidence="3 4" key="1">
    <citation type="submission" date="2019-02" db="EMBL/GenBank/DDBJ databases">
        <title>Sequencing the genomes of 1000 actinobacteria strains.</title>
        <authorList>
            <person name="Klenk H.-P."/>
        </authorList>
    </citation>
    <scope>NUCLEOTIDE SEQUENCE [LARGE SCALE GENOMIC DNA]</scope>
    <source>
        <strain evidence="3 4">DSM 45162</strain>
    </source>
</reference>
<dbReference type="GO" id="GO:0016747">
    <property type="term" value="F:acyltransferase activity, transferring groups other than amino-acyl groups"/>
    <property type="evidence" value="ECO:0007669"/>
    <property type="project" value="InterPro"/>
</dbReference>
<dbReference type="InterPro" id="IPR050879">
    <property type="entry name" value="Acyltransferase_3"/>
</dbReference>
<comment type="caution">
    <text evidence="3">The sequence shown here is derived from an EMBL/GenBank/DDBJ whole genome shotgun (WGS) entry which is preliminary data.</text>
</comment>
<organism evidence="3 4">
    <name type="scientific">Krasilnikovia cinnamomea</name>
    <dbReference type="NCBI Taxonomy" id="349313"/>
    <lineage>
        <taxon>Bacteria</taxon>
        <taxon>Bacillati</taxon>
        <taxon>Actinomycetota</taxon>
        <taxon>Actinomycetes</taxon>
        <taxon>Micromonosporales</taxon>
        <taxon>Micromonosporaceae</taxon>
        <taxon>Krasilnikovia</taxon>
    </lineage>
</organism>
<dbReference type="InterPro" id="IPR002656">
    <property type="entry name" value="Acyl_transf_3_dom"/>
</dbReference>
<dbReference type="AlphaFoldDB" id="A0A4Q7ZSF5"/>
<feature type="transmembrane region" description="Helical" evidence="1">
    <location>
        <begin position="222"/>
        <end position="243"/>
    </location>
</feature>
<feature type="transmembrane region" description="Helical" evidence="1">
    <location>
        <begin position="61"/>
        <end position="82"/>
    </location>
</feature>
<evidence type="ECO:0000313" key="3">
    <source>
        <dbReference type="EMBL" id="RZU53784.1"/>
    </source>
</evidence>
<dbReference type="PANTHER" id="PTHR23028:SF53">
    <property type="entry name" value="ACYL_TRANSF_3 DOMAIN-CONTAINING PROTEIN"/>
    <property type="match status" value="1"/>
</dbReference>
<gene>
    <name evidence="3" type="ORF">EV385_5718</name>
</gene>
<accession>A0A4Q7ZSF5</accession>
<evidence type="ECO:0000313" key="4">
    <source>
        <dbReference type="Proteomes" id="UP000292564"/>
    </source>
</evidence>
<feature type="transmembrane region" description="Helical" evidence="1">
    <location>
        <begin position="309"/>
        <end position="328"/>
    </location>
</feature>
<dbReference type="GO" id="GO:0000271">
    <property type="term" value="P:polysaccharide biosynthetic process"/>
    <property type="evidence" value="ECO:0007669"/>
    <property type="project" value="TreeGrafter"/>
</dbReference>
<feature type="transmembrane region" description="Helical" evidence="1">
    <location>
        <begin position="340"/>
        <end position="365"/>
    </location>
</feature>
<keyword evidence="1" id="KW-0812">Transmembrane</keyword>
<feature type="transmembrane region" description="Helical" evidence="1">
    <location>
        <begin position="255"/>
        <end position="273"/>
    </location>
</feature>
<feature type="transmembrane region" description="Helical" evidence="1">
    <location>
        <begin position="21"/>
        <end position="41"/>
    </location>
</feature>
<feature type="transmembrane region" description="Helical" evidence="1">
    <location>
        <begin position="148"/>
        <end position="168"/>
    </location>
</feature>
<keyword evidence="1" id="KW-0472">Membrane</keyword>
<dbReference type="EMBL" id="SHKY01000001">
    <property type="protein sequence ID" value="RZU53784.1"/>
    <property type="molecule type" value="Genomic_DNA"/>
</dbReference>
<dbReference type="PANTHER" id="PTHR23028">
    <property type="entry name" value="ACETYLTRANSFERASE"/>
    <property type="match status" value="1"/>
</dbReference>
<feature type="transmembrane region" description="Helical" evidence="1">
    <location>
        <begin position="103"/>
        <end position="128"/>
    </location>
</feature>
<dbReference type="OrthoDB" id="9796461at2"/>
<dbReference type="Pfam" id="PF01757">
    <property type="entry name" value="Acyl_transf_3"/>
    <property type="match status" value="1"/>
</dbReference>
<evidence type="ECO:0000259" key="2">
    <source>
        <dbReference type="Pfam" id="PF01757"/>
    </source>
</evidence>
<keyword evidence="4" id="KW-1185">Reference proteome</keyword>
<dbReference type="GO" id="GO:0016020">
    <property type="term" value="C:membrane"/>
    <property type="evidence" value="ECO:0007669"/>
    <property type="project" value="TreeGrafter"/>
</dbReference>
<evidence type="ECO:0000256" key="1">
    <source>
        <dbReference type="SAM" id="Phobius"/>
    </source>
</evidence>
<feature type="domain" description="Acyltransferase 3" evidence="2">
    <location>
        <begin position="17"/>
        <end position="362"/>
    </location>
</feature>
<dbReference type="Proteomes" id="UP000292564">
    <property type="component" value="Unassembled WGS sequence"/>
</dbReference>
<sequence length="392" mass="43485">MPENRRPAEQLRSRLPSLTGLRFFAALLVFCFHVTLANSPIPPNKPINPFADPALADASAWLFSKAGYLGVSFFFVLSGFVLTWSSREGEGVGPFWRRRLLKIFPNHLVMWAASMLLFAAAITPWSAWLPNIFLVHSFFPQADIYVGVNPPSWTLCSELLFYLAFPFLIRPIRRIPVRSLWFWVASAIAAMVAVELVTQFLIPDTPRSPITPVSTTQFWFGYIFPPSRLFEFIIGVLLARILLAGKWPAVTIPQALLATVGGYVAALYVPFLYGFTVATIVPIVALIGAVAAADLRGTSGLLARPTMRWLGEVSFGFYLCQGVTVFYVRRLLGHEDGFGTPAALAVIVLFLGVTLAGGWLLYALVERPAMRRWARSRKPREVTEPAVPTPAR</sequence>
<name>A0A4Q7ZSF5_9ACTN</name>
<feature type="transmembrane region" description="Helical" evidence="1">
    <location>
        <begin position="279"/>
        <end position="297"/>
    </location>
</feature>
<keyword evidence="1" id="KW-1133">Transmembrane helix</keyword>
<proteinExistence type="predicted"/>
<protein>
    <submittedName>
        <fullName evidence="3">Peptidoglycan/LPS O-acetylase OafA/YrhL</fullName>
    </submittedName>
</protein>